<accession>A0A2S3Z819</accession>
<evidence type="ECO:0000256" key="6">
    <source>
        <dbReference type="RuleBase" id="RU363076"/>
    </source>
</evidence>
<protein>
    <recommendedName>
        <fullName evidence="6">SURF1-like protein</fullName>
    </recommendedName>
</protein>
<keyword evidence="6" id="KW-1003">Cell membrane</keyword>
<keyword evidence="5 6" id="KW-0472">Membrane</keyword>
<dbReference type="Proteomes" id="UP000237104">
    <property type="component" value="Unassembled WGS sequence"/>
</dbReference>
<feature type="transmembrane region" description="Helical" evidence="6">
    <location>
        <begin position="215"/>
        <end position="236"/>
    </location>
</feature>
<comment type="caution">
    <text evidence="8">The sequence shown here is derived from an EMBL/GenBank/DDBJ whole genome shotgun (WGS) entry which is preliminary data.</text>
</comment>
<feature type="compositionally biased region" description="Basic and acidic residues" evidence="7">
    <location>
        <begin position="250"/>
        <end position="269"/>
    </location>
</feature>
<evidence type="ECO:0000256" key="3">
    <source>
        <dbReference type="ARBA" id="ARBA00022692"/>
    </source>
</evidence>
<dbReference type="PANTHER" id="PTHR23427:SF2">
    <property type="entry name" value="SURFEIT LOCUS PROTEIN 1"/>
    <property type="match status" value="1"/>
</dbReference>
<evidence type="ECO:0000313" key="9">
    <source>
        <dbReference type="Proteomes" id="UP000237104"/>
    </source>
</evidence>
<dbReference type="EMBL" id="PPXF01000058">
    <property type="protein sequence ID" value="POH61699.1"/>
    <property type="molecule type" value="Genomic_DNA"/>
</dbReference>
<feature type="transmembrane region" description="Helical" evidence="6">
    <location>
        <begin position="12"/>
        <end position="32"/>
    </location>
</feature>
<dbReference type="InterPro" id="IPR045214">
    <property type="entry name" value="Surf1/Surf4"/>
</dbReference>
<sequence>MNGWRFLLSRQWAGYLALTIVFAVVCSGLGTWQLARRAEAQAEISRVDANFDAEGVPVTEALPTLDSFEESQKWLPVTLTGTYLTDEELLVRNRPLNINPGFEVLTPLLLTNGDVFIVNRGWIPTGENQNAPDAVPQAPSGEVTVIARLKQGEPSLAGRSASGNQIATINLTEIAERLGTETYTGAYGLMKSEDPAPADRPTAVTRPVRDEGPHLSYAFQWFVFALMAFIGLGWAARQEYRTVNADVPEEQDRAAERARRQAARPRSDAEIEDELIDQRH</sequence>
<dbReference type="RefSeq" id="WP_103431853.1">
    <property type="nucleotide sequence ID" value="NZ_PPXF01000058.1"/>
</dbReference>
<dbReference type="Pfam" id="PF02104">
    <property type="entry name" value="SURF1"/>
    <property type="match status" value="1"/>
</dbReference>
<evidence type="ECO:0000256" key="4">
    <source>
        <dbReference type="ARBA" id="ARBA00022989"/>
    </source>
</evidence>
<comment type="similarity">
    <text evidence="2 6">Belongs to the SURF1 family.</text>
</comment>
<comment type="subcellular location">
    <subcellularLocation>
        <location evidence="6">Cell membrane</location>
        <topology evidence="6">Multi-pass membrane protein</topology>
    </subcellularLocation>
    <subcellularLocation>
        <location evidence="1">Membrane</location>
    </subcellularLocation>
</comment>
<proteinExistence type="inferred from homology"/>
<keyword evidence="3 6" id="KW-0812">Transmembrane</keyword>
<dbReference type="OrthoDB" id="9807214at2"/>
<evidence type="ECO:0000256" key="1">
    <source>
        <dbReference type="ARBA" id="ARBA00004370"/>
    </source>
</evidence>
<name>A0A2S3Z819_9MICO</name>
<organism evidence="8 9">
    <name type="scientific">Cryobacterium zongtaii</name>
    <dbReference type="NCBI Taxonomy" id="1259217"/>
    <lineage>
        <taxon>Bacteria</taxon>
        <taxon>Bacillati</taxon>
        <taxon>Actinomycetota</taxon>
        <taxon>Actinomycetes</taxon>
        <taxon>Micrococcales</taxon>
        <taxon>Microbacteriaceae</taxon>
        <taxon>Cryobacterium</taxon>
    </lineage>
</organism>
<evidence type="ECO:0000256" key="7">
    <source>
        <dbReference type="SAM" id="MobiDB-lite"/>
    </source>
</evidence>
<feature type="region of interest" description="Disordered" evidence="7">
    <location>
        <begin position="249"/>
        <end position="280"/>
    </location>
</feature>
<dbReference type="GO" id="GO:0005886">
    <property type="term" value="C:plasma membrane"/>
    <property type="evidence" value="ECO:0007669"/>
    <property type="project" value="UniProtKB-SubCell"/>
</dbReference>
<gene>
    <name evidence="8" type="ORF">C3B59_13905</name>
</gene>
<dbReference type="AlphaFoldDB" id="A0A2S3Z819"/>
<evidence type="ECO:0000256" key="2">
    <source>
        <dbReference type="ARBA" id="ARBA00007165"/>
    </source>
</evidence>
<dbReference type="PROSITE" id="PS50895">
    <property type="entry name" value="SURF1"/>
    <property type="match status" value="1"/>
</dbReference>
<reference evidence="8 9" key="1">
    <citation type="submission" date="2018-01" db="EMBL/GenBank/DDBJ databases">
        <title>Cryobacterium sp. nov., from glaciers in China.</title>
        <authorList>
            <person name="Liu Q."/>
            <person name="Xin Y.-H."/>
        </authorList>
    </citation>
    <scope>NUCLEOTIDE SEQUENCE [LARGE SCALE GENOMIC DNA]</scope>
    <source>
        <strain evidence="8 9">TMB1-8</strain>
    </source>
</reference>
<dbReference type="InterPro" id="IPR002994">
    <property type="entry name" value="Surf1/Shy1"/>
</dbReference>
<feature type="compositionally biased region" description="Acidic residues" evidence="7">
    <location>
        <begin position="270"/>
        <end position="280"/>
    </location>
</feature>
<dbReference type="CDD" id="cd06662">
    <property type="entry name" value="SURF1"/>
    <property type="match status" value="1"/>
</dbReference>
<keyword evidence="4 6" id="KW-1133">Transmembrane helix</keyword>
<evidence type="ECO:0000313" key="8">
    <source>
        <dbReference type="EMBL" id="POH61699.1"/>
    </source>
</evidence>
<evidence type="ECO:0000256" key="5">
    <source>
        <dbReference type="ARBA" id="ARBA00023136"/>
    </source>
</evidence>
<dbReference type="PANTHER" id="PTHR23427">
    <property type="entry name" value="SURFEIT LOCUS PROTEIN"/>
    <property type="match status" value="1"/>
</dbReference>